<dbReference type="RefSeq" id="WP_165130327.1">
    <property type="nucleotide sequence ID" value="NZ_CP049247.1"/>
</dbReference>
<keyword evidence="2" id="KW-1185">Reference proteome</keyword>
<evidence type="ECO:0000313" key="1">
    <source>
        <dbReference type="EMBL" id="MBB4145838.1"/>
    </source>
</evidence>
<protein>
    <recommendedName>
        <fullName evidence="3">BrnT family toxin</fullName>
    </recommendedName>
</protein>
<evidence type="ECO:0008006" key="3">
    <source>
        <dbReference type="Google" id="ProtNLM"/>
    </source>
</evidence>
<sequence length="84" mass="9441">MKITYDENKRLVNIEKHGLDFADLTIDFFADALIVGAKQGRYMAIGEFQGIVVIAVVFRPLGSEGLSVISMRPASTTERKHRWT</sequence>
<accession>A0A7W6LLY6</accession>
<dbReference type="Proteomes" id="UP000519897">
    <property type="component" value="Unassembled WGS sequence"/>
</dbReference>
<name>A0A7W6LLY6_9HYPH</name>
<reference evidence="1 2" key="1">
    <citation type="submission" date="2020-08" db="EMBL/GenBank/DDBJ databases">
        <title>Genomic Encyclopedia of Type Strains, Phase IV (KMG-IV): sequencing the most valuable type-strain genomes for metagenomic binning, comparative biology and taxonomic classification.</title>
        <authorList>
            <person name="Goeker M."/>
        </authorList>
    </citation>
    <scope>NUCLEOTIDE SEQUENCE [LARGE SCALE GENOMIC DNA]</scope>
    <source>
        <strain evidence="1 2">DSM 29514</strain>
    </source>
</reference>
<dbReference type="EMBL" id="JACIEC010000012">
    <property type="protein sequence ID" value="MBB4145838.1"/>
    <property type="molecule type" value="Genomic_DNA"/>
</dbReference>
<dbReference type="InterPro" id="IPR038573">
    <property type="entry name" value="BrnT_sf"/>
</dbReference>
<gene>
    <name evidence="1" type="ORF">GGQ72_004404</name>
</gene>
<dbReference type="InterPro" id="IPR007460">
    <property type="entry name" value="BrnT_toxin"/>
</dbReference>
<evidence type="ECO:0000313" key="2">
    <source>
        <dbReference type="Proteomes" id="UP000519897"/>
    </source>
</evidence>
<dbReference type="AlphaFoldDB" id="A0A7W6LLY6"/>
<organism evidence="1 2">
    <name type="scientific">Rhizobium rhizoryzae</name>
    <dbReference type="NCBI Taxonomy" id="451876"/>
    <lineage>
        <taxon>Bacteria</taxon>
        <taxon>Pseudomonadati</taxon>
        <taxon>Pseudomonadota</taxon>
        <taxon>Alphaproteobacteria</taxon>
        <taxon>Hyphomicrobiales</taxon>
        <taxon>Rhizobiaceae</taxon>
        <taxon>Rhizobium/Agrobacterium group</taxon>
        <taxon>Rhizobium</taxon>
    </lineage>
</organism>
<dbReference type="Pfam" id="PF04365">
    <property type="entry name" value="BrnT_toxin"/>
    <property type="match status" value="1"/>
</dbReference>
<proteinExistence type="predicted"/>
<dbReference type="Gene3D" id="3.10.450.530">
    <property type="entry name" value="Ribonuclease toxin, BrnT, of type II toxin-antitoxin system"/>
    <property type="match status" value="1"/>
</dbReference>
<comment type="caution">
    <text evidence="1">The sequence shown here is derived from an EMBL/GenBank/DDBJ whole genome shotgun (WGS) entry which is preliminary data.</text>
</comment>